<name>A0A9N7U736_PLEPL</name>
<reference evidence="2" key="1">
    <citation type="submission" date="2020-03" db="EMBL/GenBank/DDBJ databases">
        <authorList>
            <person name="Weist P."/>
        </authorList>
    </citation>
    <scope>NUCLEOTIDE SEQUENCE</scope>
</reference>
<evidence type="ECO:0000256" key="1">
    <source>
        <dbReference type="SAM" id="MobiDB-lite"/>
    </source>
</evidence>
<dbReference type="EMBL" id="CADEAL010000853">
    <property type="protein sequence ID" value="CAB1426020.1"/>
    <property type="molecule type" value="Genomic_DNA"/>
</dbReference>
<dbReference type="Proteomes" id="UP001153269">
    <property type="component" value="Unassembled WGS sequence"/>
</dbReference>
<accession>A0A9N7U736</accession>
<feature type="compositionally biased region" description="Basic and acidic residues" evidence="1">
    <location>
        <begin position="18"/>
        <end position="39"/>
    </location>
</feature>
<sequence length="216" mass="22878">MGAQIWWFAVADASQRGVLKEPEREGDAGKSEEQREKQHTSGGVLVSAAAVVFAETRSVGPPHPTPLHYPSTSSPMPSIPQACSVCHSSGEGRGKGGTFTFPLQKATSEGHRHNRSQQCNISTSTTVHKLMVLGQGRTLWLQKVGGSMPSSSSPHVQVFLGMTLNLNIPLTAMLAVLPLSKAPYSPNICSPGAVHGRSLLSVSCTRWAGLDDVVGE</sequence>
<keyword evidence="3" id="KW-1185">Reference proteome</keyword>
<feature type="region of interest" description="Disordered" evidence="1">
    <location>
        <begin position="17"/>
        <end position="42"/>
    </location>
</feature>
<comment type="caution">
    <text evidence="2">The sequence shown here is derived from an EMBL/GenBank/DDBJ whole genome shotgun (WGS) entry which is preliminary data.</text>
</comment>
<dbReference type="AlphaFoldDB" id="A0A9N7U736"/>
<gene>
    <name evidence="2" type="ORF">PLEPLA_LOCUS13954</name>
</gene>
<protein>
    <submittedName>
        <fullName evidence="2">Uncharacterized protein</fullName>
    </submittedName>
</protein>
<proteinExistence type="predicted"/>
<evidence type="ECO:0000313" key="3">
    <source>
        <dbReference type="Proteomes" id="UP001153269"/>
    </source>
</evidence>
<organism evidence="2 3">
    <name type="scientific">Pleuronectes platessa</name>
    <name type="common">European plaice</name>
    <dbReference type="NCBI Taxonomy" id="8262"/>
    <lineage>
        <taxon>Eukaryota</taxon>
        <taxon>Metazoa</taxon>
        <taxon>Chordata</taxon>
        <taxon>Craniata</taxon>
        <taxon>Vertebrata</taxon>
        <taxon>Euteleostomi</taxon>
        <taxon>Actinopterygii</taxon>
        <taxon>Neopterygii</taxon>
        <taxon>Teleostei</taxon>
        <taxon>Neoteleostei</taxon>
        <taxon>Acanthomorphata</taxon>
        <taxon>Carangaria</taxon>
        <taxon>Pleuronectiformes</taxon>
        <taxon>Pleuronectoidei</taxon>
        <taxon>Pleuronectidae</taxon>
        <taxon>Pleuronectes</taxon>
    </lineage>
</organism>
<evidence type="ECO:0000313" key="2">
    <source>
        <dbReference type="EMBL" id="CAB1426020.1"/>
    </source>
</evidence>